<keyword evidence="7" id="KW-1185">Reference proteome</keyword>
<dbReference type="OrthoDB" id="266524at2"/>
<reference evidence="5 6" key="1">
    <citation type="submission" date="2016-07" db="EMBL/GenBank/DDBJ databases">
        <title>Whole-genome of two Shewanella species isolated from a digestive organ of sea cucumber Apostichopus japonicus Selenka 1867.</title>
        <authorList>
            <person name="Hong H.-H."/>
            <person name="Choi H."/>
            <person name="Cheon S."/>
            <person name="Oh J.-S."/>
            <person name="Lee H.-G."/>
            <person name="Park C."/>
        </authorList>
    </citation>
    <scope>NUCLEOTIDE SEQUENCE [LARGE SCALE GENOMIC DNA]</scope>
    <source>
        <strain evidence="5 6">CSB03KR</strain>
    </source>
</reference>
<feature type="chain" id="PRO_5009179328" evidence="2">
    <location>
        <begin position="25"/>
        <end position="370"/>
    </location>
</feature>
<protein>
    <submittedName>
        <fullName evidence="5">Efflux transporter periplasmic adaptor subunit</fullName>
    </submittedName>
    <submittedName>
        <fullName evidence="4">RND transporter MFP subunit</fullName>
    </submittedName>
</protein>
<dbReference type="PANTHER" id="PTHR30469">
    <property type="entry name" value="MULTIDRUG RESISTANCE PROTEIN MDTA"/>
    <property type="match status" value="1"/>
</dbReference>
<evidence type="ECO:0000313" key="6">
    <source>
        <dbReference type="Proteomes" id="UP000095230"/>
    </source>
</evidence>
<evidence type="ECO:0000256" key="1">
    <source>
        <dbReference type="ARBA" id="ARBA00009477"/>
    </source>
</evidence>
<dbReference type="Pfam" id="PF25973">
    <property type="entry name" value="BSH_CzcB"/>
    <property type="match status" value="1"/>
</dbReference>
<comment type="similarity">
    <text evidence="1">Belongs to the membrane fusion protein (MFP) (TC 8.A.1) family.</text>
</comment>
<sequence length="370" mass="40268">MKMFNVASRRRAALLVLITGTLSACQPGPVTDVGQIQITKVASNTLIEASAYEIEQQFTGNIRSGNTTAIGFELAGKINQLAVDSGNSVKQGQLLAQLDTSLLLAEKQELEASLAQNSADLDLAKSTLNRSLELKKQGYTSEQTLDELKGQLNSLKAARQRLRASIAANQLRIEKSTLIAPFDGVIAKRNNNLGEVVALGSPLFTLIQLNNPQAIIGVPVNIAQALNDGQKLPLRVNDTNYSATVAGIGAEVNPVTRTVPVRFTLPTDAPVINGELAYLNYGKRIEQSGYWIPLSSLTDGLRGLWNIYVLVEEEKGQYRIERRDIEILYTRGEQAYITGAVRNNEMYVTHGLHKLVVGEVVTLNTDVASR</sequence>
<dbReference type="GO" id="GO:0015562">
    <property type="term" value="F:efflux transmembrane transporter activity"/>
    <property type="evidence" value="ECO:0007669"/>
    <property type="project" value="TreeGrafter"/>
</dbReference>
<evidence type="ECO:0000259" key="3">
    <source>
        <dbReference type="Pfam" id="PF25973"/>
    </source>
</evidence>
<dbReference type="PROSITE" id="PS51257">
    <property type="entry name" value="PROKAR_LIPOPROTEIN"/>
    <property type="match status" value="1"/>
</dbReference>
<dbReference type="InterPro" id="IPR058647">
    <property type="entry name" value="BSH_CzcB-like"/>
</dbReference>
<evidence type="ECO:0000313" key="7">
    <source>
        <dbReference type="Proteomes" id="UP000773469"/>
    </source>
</evidence>
<dbReference type="RefSeq" id="WP_069670793.1">
    <property type="nucleotide sequence ID" value="NZ_BPEU01000036.1"/>
</dbReference>
<feature type="domain" description="CzcB-like barrel-sandwich hybrid" evidence="3">
    <location>
        <begin position="69"/>
        <end position="206"/>
    </location>
</feature>
<keyword evidence="2" id="KW-0732">Signal</keyword>
<dbReference type="Gene3D" id="2.40.420.20">
    <property type="match status" value="1"/>
</dbReference>
<dbReference type="EMBL" id="BPEU01000036">
    <property type="protein sequence ID" value="GIU45940.1"/>
    <property type="molecule type" value="Genomic_DNA"/>
</dbReference>
<evidence type="ECO:0000256" key="2">
    <source>
        <dbReference type="SAM" id="SignalP"/>
    </source>
</evidence>
<proteinExistence type="inferred from homology"/>
<dbReference type="Proteomes" id="UP000773469">
    <property type="component" value="Unassembled WGS sequence"/>
</dbReference>
<comment type="caution">
    <text evidence="5">The sequence shown here is derived from an EMBL/GenBank/DDBJ whole genome shotgun (WGS) entry which is preliminary data.</text>
</comment>
<accession>A0A1E5IXN5</accession>
<dbReference type="Gene3D" id="2.40.30.170">
    <property type="match status" value="1"/>
</dbReference>
<dbReference type="STRING" id="23.BEL05_19515"/>
<dbReference type="InterPro" id="IPR006143">
    <property type="entry name" value="RND_pump_MFP"/>
</dbReference>
<dbReference type="EMBL" id="MCBT01000018">
    <property type="protein sequence ID" value="OEG74623.1"/>
    <property type="molecule type" value="Genomic_DNA"/>
</dbReference>
<evidence type="ECO:0000313" key="5">
    <source>
        <dbReference type="EMBL" id="OEG74623.1"/>
    </source>
</evidence>
<dbReference type="SUPFAM" id="SSF111369">
    <property type="entry name" value="HlyD-like secretion proteins"/>
    <property type="match status" value="1"/>
</dbReference>
<dbReference type="Gene3D" id="1.10.287.470">
    <property type="entry name" value="Helix hairpin bin"/>
    <property type="match status" value="1"/>
</dbReference>
<reference evidence="4 7" key="2">
    <citation type="submission" date="2021-05" db="EMBL/GenBank/DDBJ databases">
        <title>Molecular characterization for Shewanella algae harboring chromosomal blaOXA-55-like strains isolated from clinical and environment sample.</title>
        <authorList>
            <person name="Ohama Y."/>
            <person name="Aoki K."/>
            <person name="Harada S."/>
            <person name="Moriya K."/>
            <person name="Ishii Y."/>
            <person name="Tateda K."/>
        </authorList>
    </citation>
    <scope>NUCLEOTIDE SEQUENCE [LARGE SCALE GENOMIC DNA]</scope>
    <source>
        <strain evidence="4 7">MBTL60-118</strain>
    </source>
</reference>
<dbReference type="GO" id="GO:1990281">
    <property type="term" value="C:efflux pump complex"/>
    <property type="evidence" value="ECO:0007669"/>
    <property type="project" value="TreeGrafter"/>
</dbReference>
<dbReference type="AlphaFoldDB" id="A0A1E5IXN5"/>
<feature type="signal peptide" evidence="2">
    <location>
        <begin position="1"/>
        <end position="24"/>
    </location>
</feature>
<dbReference type="NCBIfam" id="TIGR01730">
    <property type="entry name" value="RND_mfp"/>
    <property type="match status" value="1"/>
</dbReference>
<organism evidence="5 6">
    <name type="scientific">Shewanella colwelliana</name>
    <name type="common">Alteromonas colwelliana</name>
    <dbReference type="NCBI Taxonomy" id="23"/>
    <lineage>
        <taxon>Bacteria</taxon>
        <taxon>Pseudomonadati</taxon>
        <taxon>Pseudomonadota</taxon>
        <taxon>Gammaproteobacteria</taxon>
        <taxon>Alteromonadales</taxon>
        <taxon>Shewanellaceae</taxon>
        <taxon>Shewanella</taxon>
    </lineage>
</organism>
<evidence type="ECO:0000313" key="4">
    <source>
        <dbReference type="EMBL" id="GIU45940.1"/>
    </source>
</evidence>
<dbReference type="Gene3D" id="2.40.50.100">
    <property type="match status" value="1"/>
</dbReference>
<name>A0A1E5IXN5_SHECO</name>
<dbReference type="Proteomes" id="UP000095230">
    <property type="component" value="Unassembled WGS sequence"/>
</dbReference>
<gene>
    <name evidence="5" type="ORF">BEL05_19515</name>
    <name evidence="4" type="ORF">TUM3794_37380</name>
</gene>
<dbReference type="PANTHER" id="PTHR30469:SF11">
    <property type="entry name" value="BLL4320 PROTEIN"/>
    <property type="match status" value="1"/>
</dbReference>